<protein>
    <submittedName>
        <fullName evidence="1">Uncharacterized protein</fullName>
    </submittedName>
</protein>
<dbReference type="Proteomes" id="UP001054945">
    <property type="component" value="Unassembled WGS sequence"/>
</dbReference>
<evidence type="ECO:0000313" key="1">
    <source>
        <dbReference type="EMBL" id="GIY98347.1"/>
    </source>
</evidence>
<reference evidence="1 2" key="1">
    <citation type="submission" date="2021-06" db="EMBL/GenBank/DDBJ databases">
        <title>Caerostris extrusa draft genome.</title>
        <authorList>
            <person name="Kono N."/>
            <person name="Arakawa K."/>
        </authorList>
    </citation>
    <scope>NUCLEOTIDE SEQUENCE [LARGE SCALE GENOMIC DNA]</scope>
</reference>
<dbReference type="AlphaFoldDB" id="A0AAV4XT63"/>
<accession>A0AAV4XT63</accession>
<gene>
    <name evidence="1" type="ORF">CEXT_79691</name>
</gene>
<name>A0AAV4XT63_CAEEX</name>
<proteinExistence type="predicted"/>
<sequence>MEDSSDILGVQINASETARLNSQHNKTGLISFGMLCLPGNEENARQQNVQQIHVSLIAMPLGGFRIAQTIIPAHFQALLFVSSNE</sequence>
<organism evidence="1 2">
    <name type="scientific">Caerostris extrusa</name>
    <name type="common">Bark spider</name>
    <name type="synonym">Caerostris bankana</name>
    <dbReference type="NCBI Taxonomy" id="172846"/>
    <lineage>
        <taxon>Eukaryota</taxon>
        <taxon>Metazoa</taxon>
        <taxon>Ecdysozoa</taxon>
        <taxon>Arthropoda</taxon>
        <taxon>Chelicerata</taxon>
        <taxon>Arachnida</taxon>
        <taxon>Araneae</taxon>
        <taxon>Araneomorphae</taxon>
        <taxon>Entelegynae</taxon>
        <taxon>Araneoidea</taxon>
        <taxon>Araneidae</taxon>
        <taxon>Caerostris</taxon>
    </lineage>
</organism>
<comment type="caution">
    <text evidence="1">The sequence shown here is derived from an EMBL/GenBank/DDBJ whole genome shotgun (WGS) entry which is preliminary data.</text>
</comment>
<evidence type="ECO:0000313" key="2">
    <source>
        <dbReference type="Proteomes" id="UP001054945"/>
    </source>
</evidence>
<dbReference type="EMBL" id="BPLR01018282">
    <property type="protein sequence ID" value="GIY98347.1"/>
    <property type="molecule type" value="Genomic_DNA"/>
</dbReference>
<keyword evidence="2" id="KW-1185">Reference proteome</keyword>